<protein>
    <recommendedName>
        <fullName evidence="2">Bordetella uptake protein</fullName>
    </recommendedName>
</protein>
<dbReference type="PANTHER" id="PTHR42928:SF3">
    <property type="entry name" value="UPF0065 PROTEIN YFLP"/>
    <property type="match status" value="1"/>
</dbReference>
<evidence type="ECO:0008006" key="2">
    <source>
        <dbReference type="Google" id="ProtNLM"/>
    </source>
</evidence>
<dbReference type="Gene3D" id="3.40.190.150">
    <property type="entry name" value="Bordetella uptake gene, domain 1"/>
    <property type="match status" value="2"/>
</dbReference>
<dbReference type="EMBL" id="LR796247">
    <property type="protein sequence ID" value="CAB4131383.1"/>
    <property type="molecule type" value="Genomic_DNA"/>
</dbReference>
<dbReference type="InterPro" id="IPR042100">
    <property type="entry name" value="Bug_dom1"/>
</dbReference>
<proteinExistence type="predicted"/>
<organism evidence="1">
    <name type="scientific">uncultured Caudovirales phage</name>
    <dbReference type="NCBI Taxonomy" id="2100421"/>
    <lineage>
        <taxon>Viruses</taxon>
        <taxon>Duplodnaviria</taxon>
        <taxon>Heunggongvirae</taxon>
        <taxon>Uroviricota</taxon>
        <taxon>Caudoviricetes</taxon>
        <taxon>Peduoviridae</taxon>
        <taxon>Maltschvirus</taxon>
        <taxon>Maltschvirus maltsch</taxon>
    </lineage>
</organism>
<gene>
    <name evidence="1" type="ORF">UFOVP132_71</name>
</gene>
<dbReference type="PANTHER" id="PTHR42928">
    <property type="entry name" value="TRICARBOXYLATE-BINDING PROTEIN"/>
    <property type="match status" value="1"/>
</dbReference>
<dbReference type="InterPro" id="IPR005064">
    <property type="entry name" value="BUG"/>
</dbReference>
<sequence>MFRAIALALTLMVTSVAADTLKIIVPSDNDSYNINARVLGKYLVKHLPNQPTLVIQSMPGAASMVAANYLYNHAPKDGSVIGTFYKEIPLVGALGGPNVQYDASKFTWIGSNVDGRKDAVIMWCNTDNPKIIGSENYAGVNPAFLVRDLAKLDAKIVTGYATTGDARLALERKEVDAVVYNLIGIKTQKPQWLKPDSGIKACMQFGNGINRHPEYKDVQTLAEVVQSDMDKTILSTVEASYAMLRPFVAPPGIPAKNTKEFREAFAKALADPEYLTEAMKMNIEVNMIDYNEAEKLVTYEIKIGEQLVAALKRLNEANR</sequence>
<evidence type="ECO:0000313" key="1">
    <source>
        <dbReference type="EMBL" id="CAB4131383.1"/>
    </source>
</evidence>
<name>A0A6J5LDF1_9CAUD</name>
<reference evidence="1" key="1">
    <citation type="submission" date="2020-04" db="EMBL/GenBank/DDBJ databases">
        <authorList>
            <person name="Chiriac C."/>
            <person name="Salcher M."/>
            <person name="Ghai R."/>
            <person name="Kavagutti S V."/>
        </authorList>
    </citation>
    <scope>NUCLEOTIDE SEQUENCE</scope>
</reference>
<accession>A0A6J5LDF1</accession>